<evidence type="ECO:0000259" key="8">
    <source>
        <dbReference type="PROSITE" id="PS50067"/>
    </source>
</evidence>
<dbReference type="InterPro" id="IPR001752">
    <property type="entry name" value="Kinesin_motor_dom"/>
</dbReference>
<dbReference type="GO" id="GO:0005634">
    <property type="term" value="C:nucleus"/>
    <property type="evidence" value="ECO:0007669"/>
    <property type="project" value="TreeGrafter"/>
</dbReference>
<dbReference type="InterPro" id="IPR036961">
    <property type="entry name" value="Kinesin_motor_dom_sf"/>
</dbReference>
<name>A0A1E4TG27_9ASCO</name>
<feature type="compositionally biased region" description="Basic and acidic residues" evidence="7">
    <location>
        <begin position="348"/>
        <end position="357"/>
    </location>
</feature>
<feature type="region of interest" description="Disordered" evidence="7">
    <location>
        <begin position="334"/>
        <end position="357"/>
    </location>
</feature>
<dbReference type="EMBL" id="KV453842">
    <property type="protein sequence ID" value="ODV90628.1"/>
    <property type="molecule type" value="Genomic_DNA"/>
</dbReference>
<dbReference type="GO" id="GO:0005871">
    <property type="term" value="C:kinesin complex"/>
    <property type="evidence" value="ECO:0007669"/>
    <property type="project" value="TreeGrafter"/>
</dbReference>
<dbReference type="SUPFAM" id="SSF52540">
    <property type="entry name" value="P-loop containing nucleoside triphosphate hydrolases"/>
    <property type="match status" value="1"/>
</dbReference>
<dbReference type="InterPro" id="IPR027640">
    <property type="entry name" value="Kinesin-like_fam"/>
</dbReference>
<reference evidence="10" key="1">
    <citation type="submission" date="2016-02" db="EMBL/GenBank/DDBJ databases">
        <title>Comparative genomics of biotechnologically important yeasts.</title>
        <authorList>
            <consortium name="DOE Joint Genome Institute"/>
            <person name="Riley R."/>
            <person name="Haridas S."/>
            <person name="Wolfe K.H."/>
            <person name="Lopes M.R."/>
            <person name="Hittinger C.T."/>
            <person name="Goker M."/>
            <person name="Salamov A."/>
            <person name="Wisecaver J."/>
            <person name="Long T.M."/>
            <person name="Aerts A.L."/>
            <person name="Barry K."/>
            <person name="Choi C."/>
            <person name="Clum A."/>
            <person name="Coughlan A.Y."/>
            <person name="Deshpande S."/>
            <person name="Douglass A.P."/>
            <person name="Hanson S.J."/>
            <person name="Klenk H.-P."/>
            <person name="Labutti K."/>
            <person name="Lapidus A."/>
            <person name="Lindquist E."/>
            <person name="Lipzen A."/>
            <person name="Meier-Kolthoff J.P."/>
            <person name="Ohm R.A."/>
            <person name="Otillar R.P."/>
            <person name="Pangilinan J."/>
            <person name="Peng Y."/>
            <person name="Rokas A."/>
            <person name="Rosa C.A."/>
            <person name="Scheuner C."/>
            <person name="Sibirny A.A."/>
            <person name="Slot J.C."/>
            <person name="Stielow J.B."/>
            <person name="Sun H."/>
            <person name="Kurtzman C.P."/>
            <person name="Blackwell M."/>
            <person name="Jeffries T.W."/>
            <person name="Grigoriev I.V."/>
        </authorList>
    </citation>
    <scope>NUCLEOTIDE SEQUENCE [LARGE SCALE GENOMIC DNA]</scope>
    <source>
        <strain evidence="10">NRRL Y-17796</strain>
    </source>
</reference>
<keyword evidence="6" id="KW-0175">Coiled coil</keyword>
<feature type="binding site" evidence="5">
    <location>
        <begin position="17"/>
        <end position="24"/>
    </location>
    <ligand>
        <name>ATP</name>
        <dbReference type="ChEBI" id="CHEBI:30616"/>
    </ligand>
</feature>
<keyword evidence="3 5" id="KW-0067">ATP-binding</keyword>
<gene>
    <name evidence="9" type="ORF">CANCADRAFT_44274</name>
</gene>
<organism evidence="9 10">
    <name type="scientific">Tortispora caseinolytica NRRL Y-17796</name>
    <dbReference type="NCBI Taxonomy" id="767744"/>
    <lineage>
        <taxon>Eukaryota</taxon>
        <taxon>Fungi</taxon>
        <taxon>Dikarya</taxon>
        <taxon>Ascomycota</taxon>
        <taxon>Saccharomycotina</taxon>
        <taxon>Trigonopsidomycetes</taxon>
        <taxon>Trigonopsidales</taxon>
        <taxon>Trigonopsidaceae</taxon>
        <taxon>Tortispora</taxon>
    </lineage>
</organism>
<dbReference type="GO" id="GO:0016887">
    <property type="term" value="F:ATP hydrolysis activity"/>
    <property type="evidence" value="ECO:0007669"/>
    <property type="project" value="TreeGrafter"/>
</dbReference>
<proteinExistence type="inferred from homology"/>
<evidence type="ECO:0000256" key="3">
    <source>
        <dbReference type="ARBA" id="ARBA00022840"/>
    </source>
</evidence>
<keyword evidence="10" id="KW-1185">Reference proteome</keyword>
<dbReference type="PRINTS" id="PR00380">
    <property type="entry name" value="KINESINHEAVY"/>
</dbReference>
<dbReference type="PANTHER" id="PTHR24115:SF1008">
    <property type="entry name" value="KINESIN-LIKE PROTEIN SUBITO"/>
    <property type="match status" value="1"/>
</dbReference>
<dbReference type="GO" id="GO:0005874">
    <property type="term" value="C:microtubule"/>
    <property type="evidence" value="ECO:0007669"/>
    <property type="project" value="UniProtKB-KW"/>
</dbReference>
<dbReference type="Pfam" id="PF00225">
    <property type="entry name" value="Kinesin"/>
    <property type="match status" value="1"/>
</dbReference>
<evidence type="ECO:0000313" key="9">
    <source>
        <dbReference type="EMBL" id="ODV90628.1"/>
    </source>
</evidence>
<sequence>MVDAVFQGTDATFFAMGPTNSGKSHSLFGDSLDDGLTSLAFEQIFERIGDNSASFNDLENALATLAERNFNTLSTSSLFQCKQNKTGKAESATETAKLQDIGEHDYRYGVYLSVVQIYNNTVTDLLDQSSRTKSLQANMDGTMNVAGVNKIHVANLSEANQILAKALKKRSVHSTALNSGSSRSHALCSIEICKLLGSNNIELTKLTIADLAGSERVESAKASGSRLVESRSINSSLMHLGHCLEEIRKSTSSNSGKLRGNPPPSLRNSKLNQILLNNLYSENRQPKACLFMTADLSGDIYQLIQMFTYSLSASGTCVPLRQQSPKKLALRAGITSNASPTKTKTRDRKAEAHSDRPVCQEIDSNELEERVRQSVTLELGNTMKAGIDKYYYEFAEARQREQKIMDRRLDLISKQITNEQALRQEAERKLADALSTIALLRAENERLTAQLNSQTVQTHTEEYNKENSPAKATKFGRLEISPSKRTVRRLLQESTYDILGERLN</sequence>
<dbReference type="Gene3D" id="3.40.850.10">
    <property type="entry name" value="Kinesin motor domain"/>
    <property type="match status" value="1"/>
</dbReference>
<dbReference type="GO" id="GO:0005524">
    <property type="term" value="F:ATP binding"/>
    <property type="evidence" value="ECO:0007669"/>
    <property type="project" value="UniProtKB-UniRule"/>
</dbReference>
<keyword evidence="1" id="KW-0493">Microtubule</keyword>
<dbReference type="GO" id="GO:0003777">
    <property type="term" value="F:microtubule motor activity"/>
    <property type="evidence" value="ECO:0007669"/>
    <property type="project" value="InterPro"/>
</dbReference>
<dbReference type="AlphaFoldDB" id="A0A1E4TG27"/>
<evidence type="ECO:0000256" key="6">
    <source>
        <dbReference type="SAM" id="Coils"/>
    </source>
</evidence>
<dbReference type="OrthoDB" id="123929at2759"/>
<dbReference type="PROSITE" id="PS50067">
    <property type="entry name" value="KINESIN_MOTOR_2"/>
    <property type="match status" value="1"/>
</dbReference>
<feature type="domain" description="Kinesin motor" evidence="8">
    <location>
        <begin position="1"/>
        <end position="316"/>
    </location>
</feature>
<dbReference type="Proteomes" id="UP000095023">
    <property type="component" value="Unassembled WGS sequence"/>
</dbReference>
<evidence type="ECO:0000256" key="7">
    <source>
        <dbReference type="SAM" id="MobiDB-lite"/>
    </source>
</evidence>
<keyword evidence="2 5" id="KW-0547">Nucleotide-binding</keyword>
<evidence type="ECO:0000313" key="10">
    <source>
        <dbReference type="Proteomes" id="UP000095023"/>
    </source>
</evidence>
<comment type="similarity">
    <text evidence="5">Belongs to the TRAFAC class myosin-kinesin ATPase superfamily. Kinesin family.</text>
</comment>
<dbReference type="GO" id="GO:0007018">
    <property type="term" value="P:microtubule-based movement"/>
    <property type="evidence" value="ECO:0007669"/>
    <property type="project" value="InterPro"/>
</dbReference>
<keyword evidence="4 5" id="KW-0505">Motor protein</keyword>
<protein>
    <recommendedName>
        <fullName evidence="8">Kinesin motor domain-containing protein</fullName>
    </recommendedName>
</protein>
<evidence type="ECO:0000256" key="2">
    <source>
        <dbReference type="ARBA" id="ARBA00022741"/>
    </source>
</evidence>
<evidence type="ECO:0000256" key="5">
    <source>
        <dbReference type="PROSITE-ProRule" id="PRU00283"/>
    </source>
</evidence>
<dbReference type="PANTHER" id="PTHR24115">
    <property type="entry name" value="KINESIN-RELATED"/>
    <property type="match status" value="1"/>
</dbReference>
<feature type="coiled-coil region" evidence="6">
    <location>
        <begin position="409"/>
        <end position="457"/>
    </location>
</feature>
<evidence type="ECO:0000256" key="1">
    <source>
        <dbReference type="ARBA" id="ARBA00022701"/>
    </source>
</evidence>
<dbReference type="InterPro" id="IPR027417">
    <property type="entry name" value="P-loop_NTPase"/>
</dbReference>
<accession>A0A1E4TG27</accession>
<evidence type="ECO:0000256" key="4">
    <source>
        <dbReference type="ARBA" id="ARBA00023175"/>
    </source>
</evidence>
<dbReference type="SMART" id="SM00129">
    <property type="entry name" value="KISc"/>
    <property type="match status" value="1"/>
</dbReference>
<dbReference type="GO" id="GO:0008017">
    <property type="term" value="F:microtubule binding"/>
    <property type="evidence" value="ECO:0007669"/>
    <property type="project" value="InterPro"/>
</dbReference>